<gene>
    <name evidence="3" type="ORF">JYZ213_LOCUS39676</name>
    <name evidence="4" type="ORF">OXD698_LOCUS25649</name>
</gene>
<dbReference type="AlphaFoldDB" id="A0A815NGP8"/>
<dbReference type="EMBL" id="CAJOAZ010002474">
    <property type="protein sequence ID" value="CAF3932354.1"/>
    <property type="molecule type" value="Genomic_DNA"/>
</dbReference>
<evidence type="ECO:0008006" key="6">
    <source>
        <dbReference type="Google" id="ProtNLM"/>
    </source>
</evidence>
<evidence type="ECO:0000313" key="4">
    <source>
        <dbReference type="EMBL" id="CAF3932354.1"/>
    </source>
</evidence>
<reference evidence="3" key="1">
    <citation type="submission" date="2021-02" db="EMBL/GenBank/DDBJ databases">
        <authorList>
            <person name="Nowell W R."/>
        </authorList>
    </citation>
    <scope>NUCLEOTIDE SEQUENCE</scope>
</reference>
<comment type="caution">
    <text evidence="3">The sequence shown here is derived from an EMBL/GenBank/DDBJ whole genome shotgun (WGS) entry which is preliminary data.</text>
</comment>
<proteinExistence type="predicted"/>
<dbReference type="Proteomes" id="UP000663845">
    <property type="component" value="Unassembled WGS sequence"/>
</dbReference>
<evidence type="ECO:0000259" key="1">
    <source>
        <dbReference type="Pfam" id="PF14214"/>
    </source>
</evidence>
<protein>
    <recommendedName>
        <fullName evidence="6">Helitron helicase-like domain-containing protein</fullName>
    </recommendedName>
</protein>
<dbReference type="Pfam" id="PF14214">
    <property type="entry name" value="Helitron_like_N"/>
    <property type="match status" value="1"/>
</dbReference>
<dbReference type="InterPro" id="IPR046700">
    <property type="entry name" value="DUF6570"/>
</dbReference>
<evidence type="ECO:0000259" key="2">
    <source>
        <dbReference type="Pfam" id="PF20209"/>
    </source>
</evidence>
<dbReference type="Proteomes" id="UP000663844">
    <property type="component" value="Unassembled WGS sequence"/>
</dbReference>
<evidence type="ECO:0000313" key="3">
    <source>
        <dbReference type="EMBL" id="CAF1432942.1"/>
    </source>
</evidence>
<accession>A0A815NGP8</accession>
<dbReference type="EMBL" id="CAJNOG010001325">
    <property type="protein sequence ID" value="CAF1432942.1"/>
    <property type="molecule type" value="Genomic_DNA"/>
</dbReference>
<sequence>MHNVLLSNINDTLLKPHQNLYEMIPGIRSANAQDTDFDEEVIFSNKQGCHETTTHKNSTYLISNGRILYRDGLLQGESSSGADCRMCHECWLAVSKGKISKFSPVNGMWIGDVPDQLKGLTIPEQKLISLYRHNSCIIKLHSPWHSPSTAHPALKGNCITFPQNLSNIATSLPPSPNELSASIKIIFIGSSKPARHHLRKILSVRRQRILDALIWLKENNVLYRHISLDKHIIASLPDDDVPESIWETLDHILDDKNAHAEREGYTEDPLTSDQAMSEKATSDFIPLNPSGVLDVNGATVSVEDINNQMLQKLRIDANKPSVNLSETNAISATSDDDLIHMVPRGSAPTNEYNNPTLLLGLYPTLFPYGTGALEDASRPAKISFKKQIQYLLSYNDRRFEEHHSFIFIVFNMLQRREACLHARLMTSKPFFSKTADQIASLNADDIKQVLNGFEKNKINTSSRSPQVNALLSQVKAVGEKVMGSAQSRSMLRNQIHGLIFNQGLPSIFLTINPADINSRVALYFAGIDLDLDAITPSNLPSTYQRAEIIASHPVSTAKFFHRLITTVLETMILGEGVLGPVKGYYGTVESQGRGSLHLHMLIWLDHKYTPSQLRENIKDEQFRNNLRDYLEDIISEDLDYL</sequence>
<dbReference type="InterPro" id="IPR025476">
    <property type="entry name" value="Helitron_helicase-like"/>
</dbReference>
<evidence type="ECO:0000313" key="5">
    <source>
        <dbReference type="Proteomes" id="UP000663845"/>
    </source>
</evidence>
<name>A0A815NGP8_9BILA</name>
<feature type="domain" description="Helitron helicase-like" evidence="1">
    <location>
        <begin position="388"/>
        <end position="602"/>
    </location>
</feature>
<organism evidence="3 5">
    <name type="scientific">Adineta steineri</name>
    <dbReference type="NCBI Taxonomy" id="433720"/>
    <lineage>
        <taxon>Eukaryota</taxon>
        <taxon>Metazoa</taxon>
        <taxon>Spiralia</taxon>
        <taxon>Gnathifera</taxon>
        <taxon>Rotifera</taxon>
        <taxon>Eurotatoria</taxon>
        <taxon>Bdelloidea</taxon>
        <taxon>Adinetida</taxon>
        <taxon>Adinetidae</taxon>
        <taxon>Adineta</taxon>
    </lineage>
</organism>
<dbReference type="Pfam" id="PF20209">
    <property type="entry name" value="DUF6570"/>
    <property type="match status" value="1"/>
</dbReference>
<feature type="domain" description="DUF6570" evidence="2">
    <location>
        <begin position="96"/>
        <end position="232"/>
    </location>
</feature>